<dbReference type="PANTHER" id="PTHR34697:SF2">
    <property type="entry name" value="PHOSPHATIDYLGLYCEROL LYSYLTRANSFERASE"/>
    <property type="match status" value="1"/>
</dbReference>
<comment type="subcellular location">
    <subcellularLocation>
        <location evidence="1">Cell membrane</location>
        <topology evidence="1">Multi-pass membrane protein</topology>
    </subcellularLocation>
</comment>
<evidence type="ECO:0000259" key="7">
    <source>
        <dbReference type="Pfam" id="PF09924"/>
    </source>
</evidence>
<accession>A0ABW2P2Z6</accession>
<dbReference type="EMBL" id="JBHTCG010000006">
    <property type="protein sequence ID" value="MFC7382882.1"/>
    <property type="molecule type" value="Genomic_DNA"/>
</dbReference>
<dbReference type="InterPro" id="IPR016181">
    <property type="entry name" value="Acyl_CoA_acyltransferase"/>
</dbReference>
<dbReference type="RefSeq" id="WP_380826242.1">
    <property type="nucleotide sequence ID" value="NZ_JBHTCG010000006.1"/>
</dbReference>
<dbReference type="InterPro" id="IPR051211">
    <property type="entry name" value="PG_lysyltransferase"/>
</dbReference>
<evidence type="ECO:0000256" key="2">
    <source>
        <dbReference type="ARBA" id="ARBA00022475"/>
    </source>
</evidence>
<feature type="transmembrane region" description="Helical" evidence="6">
    <location>
        <begin position="569"/>
        <end position="589"/>
    </location>
</feature>
<keyword evidence="10" id="KW-1185">Reference proteome</keyword>
<evidence type="ECO:0000256" key="4">
    <source>
        <dbReference type="ARBA" id="ARBA00022989"/>
    </source>
</evidence>
<dbReference type="SUPFAM" id="SSF55729">
    <property type="entry name" value="Acyl-CoA N-acyltransferases (Nat)"/>
    <property type="match status" value="1"/>
</dbReference>
<proteinExistence type="predicted"/>
<dbReference type="Pfam" id="PF09924">
    <property type="entry name" value="LPG_synthase_C"/>
    <property type="match status" value="1"/>
</dbReference>
<keyword evidence="2" id="KW-1003">Cell membrane</keyword>
<feature type="transmembrane region" description="Helical" evidence="6">
    <location>
        <begin position="69"/>
        <end position="85"/>
    </location>
</feature>
<comment type="caution">
    <text evidence="9">The sequence shown here is derived from an EMBL/GenBank/DDBJ whole genome shotgun (WGS) entry which is preliminary data.</text>
</comment>
<evidence type="ECO:0000256" key="3">
    <source>
        <dbReference type="ARBA" id="ARBA00022692"/>
    </source>
</evidence>
<dbReference type="Proteomes" id="UP001596496">
    <property type="component" value="Unassembled WGS sequence"/>
</dbReference>
<evidence type="ECO:0000313" key="9">
    <source>
        <dbReference type="EMBL" id="MFC7382882.1"/>
    </source>
</evidence>
<keyword evidence="5 6" id="KW-0472">Membrane</keyword>
<evidence type="ECO:0000313" key="10">
    <source>
        <dbReference type="Proteomes" id="UP001596496"/>
    </source>
</evidence>
<sequence length="609" mass="65930">MAVTDHGRAGAAAETHAAERLRAVVPRVMSVCIAIAAVYSAVIALIAPVRHLLRPLTGLIEMAVFPVEPNLGYAVFLGILAGALARHKRAAYWVLVAFFSLLVLGNLAVVLSASLMPDLVEEYALMGQVVASEVNLSVSAVVLGILAAAHNQFFAPMRRASFRKALLTLGSLLAVAFGVGYGLVMLFPGTLRPRDHLPWALERTLGGVVTLDFYRTGRPPFWVNSVIGLLSAVAVLVAFAVLFRSQRARAELPPDSETRIRALLSAYGSRDSLGYFATRRDRAAIFSPSGKAAVSYRVVAGVCLAGGDPIGDVEAWGPAIRAWMDEARRYGWAPAVIGPSEAAAHAYARAGLRVLELGDEAVIEVAEFGLEGREMRGVRQAVNRVGRAGFTLRVRRHSELSAEEARQIIERAAAWRDTETERGFSMALSRLGDPADGECVLVEARDAAGEPAAMLSFVPWGDDGLSLDLMRRDRHADNGLMEFMVAGLITQAAALGVKRVSLNFAMFRSVFEGGARLGAGPVLRLWRRALVFFSRWWQLESLYRANAKYHPRWVPRFLAYDDTRDLPRVGLASAIAEGFLTVPSLLTLLRRRRRAAAGRPAEGGRSAGG</sequence>
<reference evidence="10" key="1">
    <citation type="journal article" date="2019" name="Int. J. Syst. Evol. Microbiol.">
        <title>The Global Catalogue of Microorganisms (GCM) 10K type strain sequencing project: providing services to taxonomists for standard genome sequencing and annotation.</title>
        <authorList>
            <consortium name="The Broad Institute Genomics Platform"/>
            <consortium name="The Broad Institute Genome Sequencing Center for Infectious Disease"/>
            <person name="Wu L."/>
            <person name="Ma J."/>
        </authorList>
    </citation>
    <scope>NUCLEOTIDE SEQUENCE [LARGE SCALE GENOMIC DNA]</scope>
    <source>
        <strain evidence="10">CECT 7649</strain>
    </source>
</reference>
<feature type="domain" description="Phosphatidylglycerol lysyltransferase C-terminal" evidence="7">
    <location>
        <begin position="261"/>
        <end position="560"/>
    </location>
</feature>
<organism evidence="9 10">
    <name type="scientific">Sphaerisporangium rhizosphaerae</name>
    <dbReference type="NCBI Taxonomy" id="2269375"/>
    <lineage>
        <taxon>Bacteria</taxon>
        <taxon>Bacillati</taxon>
        <taxon>Actinomycetota</taxon>
        <taxon>Actinomycetes</taxon>
        <taxon>Streptosporangiales</taxon>
        <taxon>Streptosporangiaceae</taxon>
        <taxon>Sphaerisporangium</taxon>
    </lineage>
</organism>
<feature type="transmembrane region" description="Helical" evidence="6">
    <location>
        <begin position="28"/>
        <end position="49"/>
    </location>
</feature>
<feature type="transmembrane region" description="Helical" evidence="6">
    <location>
        <begin position="166"/>
        <end position="187"/>
    </location>
</feature>
<gene>
    <name evidence="9" type="ORF">ACFQSB_11750</name>
</gene>
<dbReference type="Pfam" id="PF16995">
    <property type="entry name" value="tRNA-synt_2_TM"/>
    <property type="match status" value="1"/>
</dbReference>
<protein>
    <submittedName>
        <fullName evidence="9">Phosphatidylglycerol lysyltransferase domain-containing protein</fullName>
    </submittedName>
</protein>
<feature type="transmembrane region" description="Helical" evidence="6">
    <location>
        <begin position="221"/>
        <end position="243"/>
    </location>
</feature>
<keyword evidence="4 6" id="KW-1133">Transmembrane helix</keyword>
<evidence type="ECO:0000256" key="5">
    <source>
        <dbReference type="ARBA" id="ARBA00023136"/>
    </source>
</evidence>
<name>A0ABW2P2Z6_9ACTN</name>
<evidence type="ECO:0000256" key="1">
    <source>
        <dbReference type="ARBA" id="ARBA00004651"/>
    </source>
</evidence>
<dbReference type="PANTHER" id="PTHR34697">
    <property type="entry name" value="PHOSPHATIDYLGLYCEROL LYSYLTRANSFERASE"/>
    <property type="match status" value="1"/>
</dbReference>
<keyword evidence="3 6" id="KW-0812">Transmembrane</keyword>
<dbReference type="InterPro" id="IPR031553">
    <property type="entry name" value="tRNA-synt_2_TM"/>
</dbReference>
<dbReference type="InterPro" id="IPR024320">
    <property type="entry name" value="LPG_synthase_C"/>
</dbReference>
<feature type="transmembrane region" description="Helical" evidence="6">
    <location>
        <begin position="92"/>
        <end position="116"/>
    </location>
</feature>
<feature type="domain" description="Lysyl-tRNA synthetase N-terminal transmembrane region" evidence="8">
    <location>
        <begin position="23"/>
        <end position="243"/>
    </location>
</feature>
<evidence type="ECO:0000256" key="6">
    <source>
        <dbReference type="SAM" id="Phobius"/>
    </source>
</evidence>
<evidence type="ECO:0000259" key="8">
    <source>
        <dbReference type="Pfam" id="PF16995"/>
    </source>
</evidence>
<feature type="transmembrane region" description="Helical" evidence="6">
    <location>
        <begin position="479"/>
        <end position="497"/>
    </location>
</feature>